<name>A0ABN8JAQ2_9HYPH</name>
<accession>A0ABN8JAQ2</accession>
<comment type="caution">
    <text evidence="2">The sequence shown here is derived from an EMBL/GenBank/DDBJ whole genome shotgun (WGS) entry which is preliminary data.</text>
</comment>
<dbReference type="Pfam" id="PF20320">
    <property type="entry name" value="DUF6615"/>
    <property type="match status" value="1"/>
</dbReference>
<evidence type="ECO:0000256" key="1">
    <source>
        <dbReference type="SAM" id="MobiDB-lite"/>
    </source>
</evidence>
<proteinExistence type="predicted"/>
<organism evidence="2 3">
    <name type="scientific">Mesorhizobium ventifaucium</name>
    <dbReference type="NCBI Taxonomy" id="666020"/>
    <lineage>
        <taxon>Bacteria</taxon>
        <taxon>Pseudomonadati</taxon>
        <taxon>Pseudomonadota</taxon>
        <taxon>Alphaproteobacteria</taxon>
        <taxon>Hyphomicrobiales</taxon>
        <taxon>Phyllobacteriaceae</taxon>
        <taxon>Mesorhizobium</taxon>
    </lineage>
</organism>
<feature type="region of interest" description="Disordered" evidence="1">
    <location>
        <begin position="233"/>
        <end position="271"/>
    </location>
</feature>
<evidence type="ECO:0000313" key="2">
    <source>
        <dbReference type="EMBL" id="CAH2394138.1"/>
    </source>
</evidence>
<dbReference type="Proteomes" id="UP001152604">
    <property type="component" value="Unassembled WGS sequence"/>
</dbReference>
<evidence type="ECO:0000313" key="3">
    <source>
        <dbReference type="Proteomes" id="UP001152604"/>
    </source>
</evidence>
<dbReference type="InterPro" id="IPR046723">
    <property type="entry name" value="DUF6615"/>
</dbReference>
<protein>
    <recommendedName>
        <fullName evidence="4">Restriction endonuclease</fullName>
    </recommendedName>
</protein>
<sequence length="303" mass="33207">MPVTMCDLAKTLPLLIGRLLDRETKLKRGRFREETMTDIFTGALAAFAGPELVIQYPDEAVTGGDLDLRFWHVAAGHELQLRIQAKRLSAARNAKKAVNIAHRSYHELLHKPPRAAKFQFETLLDAPAPWVPLYMFYNHQSAVDDRFFASAGPAVSGVNLAFAADIAKELTAKLKAAKATPKSVKHHKRLSYLRKNLFGLEAILCPSGDWGGAGVPSPDLVFASLLGRWEVSGKGNGRTKDEQDAMRIRSDPSRVSPEGAPGRRISDGPSIRVDHTLKRPAVTFISGRTGDNRTPVITEPSKG</sequence>
<dbReference type="EMBL" id="CAKXZS010000001">
    <property type="protein sequence ID" value="CAH2394138.1"/>
    <property type="molecule type" value="Genomic_DNA"/>
</dbReference>
<evidence type="ECO:0008006" key="4">
    <source>
        <dbReference type="Google" id="ProtNLM"/>
    </source>
</evidence>
<reference evidence="2" key="1">
    <citation type="submission" date="2022-03" db="EMBL/GenBank/DDBJ databases">
        <authorList>
            <person name="Brunel B."/>
        </authorList>
    </citation>
    <scope>NUCLEOTIDE SEQUENCE</scope>
    <source>
        <strain evidence="2">STM4922sample</strain>
    </source>
</reference>
<gene>
    <name evidence="2" type="ORF">MES4922_10051</name>
</gene>
<feature type="compositionally biased region" description="Basic and acidic residues" evidence="1">
    <location>
        <begin position="238"/>
        <end position="252"/>
    </location>
</feature>
<keyword evidence="3" id="KW-1185">Reference proteome</keyword>